<proteinExistence type="predicted"/>
<keyword evidence="2" id="KW-1185">Reference proteome</keyword>
<reference evidence="1 2" key="1">
    <citation type="submission" date="2016-10" db="EMBL/GenBank/DDBJ databases">
        <authorList>
            <person name="de Groot N.N."/>
        </authorList>
    </citation>
    <scope>NUCLEOTIDE SEQUENCE [LARGE SCALE GENOMIC DNA]</scope>
    <source>
        <strain evidence="1 2">DSM 19033</strain>
    </source>
</reference>
<dbReference type="EMBL" id="FNRA01000001">
    <property type="protein sequence ID" value="SDZ93314.1"/>
    <property type="molecule type" value="Genomic_DNA"/>
</dbReference>
<accession>A0A1H3X3W6</accession>
<sequence length="64" mass="7371">MRYEWRRYGWRRGNVTMVVIVEDMAVVCVAAWEVTVPVAAQSPLIFGSDMNWPNPQLPSAQINY</sequence>
<protein>
    <submittedName>
        <fullName evidence="1">Uncharacterized protein</fullName>
    </submittedName>
</protein>
<dbReference type="STRING" id="425514.SAMN05443550_101473"/>
<gene>
    <name evidence="1" type="ORF">SAMN05443550_101473</name>
</gene>
<dbReference type="Proteomes" id="UP000198850">
    <property type="component" value="Unassembled WGS sequence"/>
</dbReference>
<evidence type="ECO:0000313" key="2">
    <source>
        <dbReference type="Proteomes" id="UP000198850"/>
    </source>
</evidence>
<evidence type="ECO:0000313" key="1">
    <source>
        <dbReference type="EMBL" id="SDZ93314.1"/>
    </source>
</evidence>
<name>A0A1H3X3W6_9SPHI</name>
<organism evidence="1 2">
    <name type="scientific">Pedobacter hartonius</name>
    <dbReference type="NCBI Taxonomy" id="425514"/>
    <lineage>
        <taxon>Bacteria</taxon>
        <taxon>Pseudomonadati</taxon>
        <taxon>Bacteroidota</taxon>
        <taxon>Sphingobacteriia</taxon>
        <taxon>Sphingobacteriales</taxon>
        <taxon>Sphingobacteriaceae</taxon>
        <taxon>Pedobacter</taxon>
    </lineage>
</organism>
<dbReference type="AlphaFoldDB" id="A0A1H3X3W6"/>